<protein>
    <submittedName>
        <fullName evidence="2">Serine/threonine protein phosphatase 2A (PP2A) regulatory subunit B</fullName>
    </submittedName>
</protein>
<dbReference type="PANTHER" id="PTHR10257:SF3">
    <property type="entry name" value="SERINE_THREONINE-PROTEIN PHOSPHATASE 2A 56 KDA REGULATORY SUBUNIT GAMMA ISOFORM"/>
    <property type="match status" value="1"/>
</dbReference>
<comment type="caution">
    <text evidence="2">The sequence shown here is derived from an EMBL/GenBank/DDBJ whole genome shotgun (WGS) entry which is preliminary data.</text>
</comment>
<dbReference type="Proteomes" id="UP000023152">
    <property type="component" value="Unassembled WGS sequence"/>
</dbReference>
<dbReference type="PANTHER" id="PTHR10257">
    <property type="entry name" value="SERINE/THREONINE PROTEIN PHOSPHATASE 2A PP2A REGULATORY SUBUNIT B"/>
    <property type="match status" value="1"/>
</dbReference>
<dbReference type="EMBL" id="ASPP01005059">
    <property type="protein sequence ID" value="ETO31240.1"/>
    <property type="molecule type" value="Genomic_DNA"/>
</dbReference>
<feature type="region of interest" description="Disordered" evidence="1">
    <location>
        <begin position="466"/>
        <end position="491"/>
    </location>
</feature>
<dbReference type="Pfam" id="PF01603">
    <property type="entry name" value="B56"/>
    <property type="match status" value="1"/>
</dbReference>
<feature type="region of interest" description="Disordered" evidence="1">
    <location>
        <begin position="1"/>
        <end position="57"/>
    </location>
</feature>
<keyword evidence="3" id="KW-1185">Reference proteome</keyword>
<organism evidence="2 3">
    <name type="scientific">Reticulomyxa filosa</name>
    <dbReference type="NCBI Taxonomy" id="46433"/>
    <lineage>
        <taxon>Eukaryota</taxon>
        <taxon>Sar</taxon>
        <taxon>Rhizaria</taxon>
        <taxon>Retaria</taxon>
        <taxon>Foraminifera</taxon>
        <taxon>Monothalamids</taxon>
        <taxon>Reticulomyxidae</taxon>
        <taxon>Reticulomyxa</taxon>
    </lineage>
</organism>
<evidence type="ECO:0000313" key="3">
    <source>
        <dbReference type="Proteomes" id="UP000023152"/>
    </source>
</evidence>
<feature type="compositionally biased region" description="Acidic residues" evidence="1">
    <location>
        <begin position="1"/>
        <end position="13"/>
    </location>
</feature>
<feature type="compositionally biased region" description="Polar residues" evidence="1">
    <location>
        <begin position="43"/>
        <end position="56"/>
    </location>
</feature>
<dbReference type="AlphaFoldDB" id="X6NY40"/>
<dbReference type="GO" id="GO:0019888">
    <property type="term" value="F:protein phosphatase regulator activity"/>
    <property type="evidence" value="ECO:0007669"/>
    <property type="project" value="InterPro"/>
</dbReference>
<dbReference type="InterPro" id="IPR002554">
    <property type="entry name" value="PP2A_B56"/>
</dbReference>
<reference evidence="2 3" key="1">
    <citation type="journal article" date="2013" name="Curr. Biol.">
        <title>The Genome of the Foraminiferan Reticulomyxa filosa.</title>
        <authorList>
            <person name="Glockner G."/>
            <person name="Hulsmann N."/>
            <person name="Schleicher M."/>
            <person name="Noegel A.A."/>
            <person name="Eichinger L."/>
            <person name="Gallinger C."/>
            <person name="Pawlowski J."/>
            <person name="Sierra R."/>
            <person name="Euteneuer U."/>
            <person name="Pillet L."/>
            <person name="Moustafa A."/>
            <person name="Platzer M."/>
            <person name="Groth M."/>
            <person name="Szafranski K."/>
            <person name="Schliwa M."/>
        </authorList>
    </citation>
    <scope>NUCLEOTIDE SEQUENCE [LARGE SCALE GENOMIC DNA]</scope>
</reference>
<dbReference type="InterPro" id="IPR016024">
    <property type="entry name" value="ARM-type_fold"/>
</dbReference>
<dbReference type="OMA" id="NHASRPV"/>
<proteinExistence type="predicted"/>
<dbReference type="Gene3D" id="1.25.10.10">
    <property type="entry name" value="Leucine-rich Repeat Variant"/>
    <property type="match status" value="1"/>
</dbReference>
<sequence>NDNDNDNESENDSETMPGNNMNSKTNTGLIDNENEQHAKNSESGRTASLSSLSPKTSPDILLHAHQMKRLSEASDLQEKQQLMAEKIKLCELSCDFNATSVNEKQRINNKKELLLETLQAMNGCKWNSPQLLAACLSTIQRNLFRALPDETVPNGNQNTEEELEFKDPAWEHLQLIYELTFHVVTNTSVDKRTMKKHLQGQFLQRLTLLFGSPDGREPQYVKIILHAIYGRFMALRKAIRKHLCNYCYKYIYESIQDKETWQGLPEILEIFCSIFQGLNVPVKADYRLLIKNVIIPLHKTFHLDEFHDQLVACCTQFAMKDIQSVPVILGGILKYWPKFNPGKEQMFIQEIVHIITICSRDPKFITLPDFIAIIPAILDQFLQCMKSLHHQVAERALSAWREESIYALVDVKKEEIWPKAIRMLRHNTEHYWQTTIQHLSKQLLNDFQGRDPEFFDKIVEGVSDNLPRNEEKMMTDTSNETGQQDDNNDDNTFIHFKPMY</sequence>
<dbReference type="GO" id="GO:0007165">
    <property type="term" value="P:signal transduction"/>
    <property type="evidence" value="ECO:0007669"/>
    <property type="project" value="InterPro"/>
</dbReference>
<evidence type="ECO:0000313" key="2">
    <source>
        <dbReference type="EMBL" id="ETO31240.1"/>
    </source>
</evidence>
<feature type="non-terminal residue" evidence="2">
    <location>
        <position position="1"/>
    </location>
</feature>
<dbReference type="OrthoDB" id="10264446at2759"/>
<evidence type="ECO:0000256" key="1">
    <source>
        <dbReference type="SAM" id="MobiDB-lite"/>
    </source>
</evidence>
<feature type="compositionally biased region" description="Polar residues" evidence="1">
    <location>
        <begin position="16"/>
        <end position="29"/>
    </location>
</feature>
<dbReference type="GO" id="GO:0000159">
    <property type="term" value="C:protein phosphatase type 2A complex"/>
    <property type="evidence" value="ECO:0007669"/>
    <property type="project" value="InterPro"/>
</dbReference>
<gene>
    <name evidence="2" type="ORF">RFI_05879</name>
</gene>
<dbReference type="SUPFAM" id="SSF48371">
    <property type="entry name" value="ARM repeat"/>
    <property type="match status" value="1"/>
</dbReference>
<accession>X6NY40</accession>
<feature type="compositionally biased region" description="Polar residues" evidence="1">
    <location>
        <begin position="475"/>
        <end position="484"/>
    </location>
</feature>
<name>X6NY40_RETFI</name>
<dbReference type="InterPro" id="IPR011989">
    <property type="entry name" value="ARM-like"/>
</dbReference>